<sequence>MPLVPQAGAADCAAACLSMILRFHGSHVPVRRTAERLGVDRDGATALDLIEGARSYGLSAKACSLDVTALPRVPVPAVLHWDFHHFVVLERCTEREVLIVDPAVGRRRVSWEQVGRSFTGVVLAFEPGPDWAAVAVHRRHGREPRLWRLLRSTLWARRRLLLQVLLASVLLQLLGLTLPVVAGQVIDDVLPFDNRGLLRALGAGLALAVLMHLLTGYLRTSLLVSVRVHADAELSGGVVRHLLALPFVYFGRRGAADLVSRVGGVAFVRDTMTAQALAALLDGPLAAGYLLIVLVHDPVLGSALLVLAVLQVLLLLVSRRRVTALAEREFAAVAAAEQTLIESITQIETVKAAGAEARVLDRWSARFAGQLGAAARSGRALGLVDAHLAALRALAPVMLLWIGAWRVLDGALSLGTMLALNALATAVLAPLASLITGLQRLQSAAAHLERITDIMATDTEQPSGQRFAAPVLRGAVALHQVGFRYGPRAPWILRDISLRIPAGSKVAVVGASGSGKSTLARLLLRLYDPTEGELAFDGLPAAVLDRRSLRRQFGVVIQSPALFTGSIRDNICLNDPGAPLERVVEAARLACVHEDIACLPMSYETMLVGGGGLSGGQSQRLALARALLGRPRILVLDEATSNLDTATEAAVEANLTALRQTRIVIAHRLSTIRDASLIVVLDKGRIVEQGTHGELLALRGHYHRLVERQAEV</sequence>
<dbReference type="PANTHER" id="PTHR43394">
    <property type="entry name" value="ATP-DEPENDENT PERMEASE MDL1, MITOCHONDRIAL"/>
    <property type="match status" value="1"/>
</dbReference>
<dbReference type="InterPro" id="IPR017871">
    <property type="entry name" value="ABC_transporter-like_CS"/>
</dbReference>
<keyword evidence="6" id="KW-0067">ATP-binding</keyword>
<dbReference type="InterPro" id="IPR003593">
    <property type="entry name" value="AAA+_ATPase"/>
</dbReference>
<dbReference type="InterPro" id="IPR003439">
    <property type="entry name" value="ABC_transporter-like_ATP-bd"/>
</dbReference>
<name>A0ABP6GE48_9ACTN</name>
<dbReference type="SUPFAM" id="SSF90123">
    <property type="entry name" value="ABC transporter transmembrane region"/>
    <property type="match status" value="1"/>
</dbReference>
<keyword evidence="4" id="KW-0378">Hydrolase</keyword>
<comment type="caution">
    <text evidence="13">The sequence shown here is derived from an EMBL/GenBank/DDBJ whole genome shotgun (WGS) entry which is preliminary data.</text>
</comment>
<evidence type="ECO:0000256" key="7">
    <source>
        <dbReference type="ARBA" id="ARBA00022989"/>
    </source>
</evidence>
<keyword evidence="7 9" id="KW-1133">Transmembrane helix</keyword>
<accession>A0ABP6GE48</accession>
<feature type="transmembrane region" description="Helical" evidence="9">
    <location>
        <begin position="389"/>
        <end position="408"/>
    </location>
</feature>
<evidence type="ECO:0000259" key="11">
    <source>
        <dbReference type="PROSITE" id="PS50929"/>
    </source>
</evidence>
<feature type="domain" description="Peptidase C39" evidence="12">
    <location>
        <begin position="6"/>
        <end position="125"/>
    </location>
</feature>
<dbReference type="Gene3D" id="3.90.70.10">
    <property type="entry name" value="Cysteine proteinases"/>
    <property type="match status" value="1"/>
</dbReference>
<dbReference type="InterPro" id="IPR011527">
    <property type="entry name" value="ABC1_TM_dom"/>
</dbReference>
<reference evidence="14" key="1">
    <citation type="journal article" date="2019" name="Int. J. Syst. Evol. Microbiol.">
        <title>The Global Catalogue of Microorganisms (GCM) 10K type strain sequencing project: providing services to taxonomists for standard genome sequencing and annotation.</title>
        <authorList>
            <consortium name="The Broad Institute Genomics Platform"/>
            <consortium name="The Broad Institute Genome Sequencing Center for Infectious Disease"/>
            <person name="Wu L."/>
            <person name="Ma J."/>
        </authorList>
    </citation>
    <scope>NUCLEOTIDE SEQUENCE [LARGE SCALE GENOMIC DNA]</scope>
    <source>
        <strain evidence="14">JCM 8201</strain>
    </source>
</reference>
<dbReference type="Gene3D" id="1.20.1560.10">
    <property type="entry name" value="ABC transporter type 1, transmembrane domain"/>
    <property type="match status" value="1"/>
</dbReference>
<dbReference type="PROSITE" id="PS00211">
    <property type="entry name" value="ABC_TRANSPORTER_1"/>
    <property type="match status" value="1"/>
</dbReference>
<dbReference type="PROSITE" id="PS50929">
    <property type="entry name" value="ABC_TM1F"/>
    <property type="match status" value="1"/>
</dbReference>
<dbReference type="SMART" id="SM00382">
    <property type="entry name" value="AAA"/>
    <property type="match status" value="1"/>
</dbReference>
<keyword evidence="8 9" id="KW-0472">Membrane</keyword>
<dbReference type="Pfam" id="PF00005">
    <property type="entry name" value="ABC_tran"/>
    <property type="match status" value="1"/>
</dbReference>
<protein>
    <submittedName>
        <fullName evidence="13">NHLP family bacteriocin export ABC transporter peptidase/permease/ATPase subunit</fullName>
    </submittedName>
</protein>
<feature type="domain" description="ABC transporter" evidence="10">
    <location>
        <begin position="476"/>
        <end position="708"/>
    </location>
</feature>
<feature type="transmembrane region" description="Helical" evidence="9">
    <location>
        <begin position="300"/>
        <end position="318"/>
    </location>
</feature>
<proteinExistence type="predicted"/>
<keyword evidence="2 9" id="KW-0812">Transmembrane</keyword>
<dbReference type="Pfam" id="PF03412">
    <property type="entry name" value="Peptidase_C39"/>
    <property type="match status" value="1"/>
</dbReference>
<evidence type="ECO:0000256" key="6">
    <source>
        <dbReference type="ARBA" id="ARBA00022840"/>
    </source>
</evidence>
<evidence type="ECO:0000256" key="5">
    <source>
        <dbReference type="ARBA" id="ARBA00022807"/>
    </source>
</evidence>
<keyword evidence="3" id="KW-0547">Nucleotide-binding</keyword>
<dbReference type="EMBL" id="BAAATZ010000003">
    <property type="protein sequence ID" value="GAA2720187.1"/>
    <property type="molecule type" value="Genomic_DNA"/>
</dbReference>
<evidence type="ECO:0000256" key="4">
    <source>
        <dbReference type="ARBA" id="ARBA00022801"/>
    </source>
</evidence>
<feature type="transmembrane region" description="Helical" evidence="9">
    <location>
        <begin position="198"/>
        <end position="218"/>
    </location>
</feature>
<feature type="transmembrane region" description="Helical" evidence="9">
    <location>
        <begin position="414"/>
        <end position="435"/>
    </location>
</feature>
<evidence type="ECO:0000256" key="3">
    <source>
        <dbReference type="ARBA" id="ARBA00022741"/>
    </source>
</evidence>
<keyword evidence="14" id="KW-1185">Reference proteome</keyword>
<keyword evidence="5" id="KW-0645">Protease</keyword>
<evidence type="ECO:0000313" key="13">
    <source>
        <dbReference type="EMBL" id="GAA2720187.1"/>
    </source>
</evidence>
<dbReference type="Proteomes" id="UP001501842">
    <property type="component" value="Unassembled WGS sequence"/>
</dbReference>
<dbReference type="InterPro" id="IPR005074">
    <property type="entry name" value="Peptidase_C39"/>
</dbReference>
<dbReference type="SUPFAM" id="SSF52540">
    <property type="entry name" value="P-loop containing nucleoside triphosphate hydrolases"/>
    <property type="match status" value="1"/>
</dbReference>
<evidence type="ECO:0000256" key="2">
    <source>
        <dbReference type="ARBA" id="ARBA00022692"/>
    </source>
</evidence>
<evidence type="ECO:0000259" key="12">
    <source>
        <dbReference type="PROSITE" id="PS50990"/>
    </source>
</evidence>
<dbReference type="PROSITE" id="PS50990">
    <property type="entry name" value="PEPTIDASE_C39"/>
    <property type="match status" value="1"/>
</dbReference>
<dbReference type="Pfam" id="PF00664">
    <property type="entry name" value="ABC_membrane"/>
    <property type="match status" value="1"/>
</dbReference>
<dbReference type="PANTHER" id="PTHR43394:SF1">
    <property type="entry name" value="ATP-BINDING CASSETTE SUB-FAMILY B MEMBER 10, MITOCHONDRIAL"/>
    <property type="match status" value="1"/>
</dbReference>
<dbReference type="Gene3D" id="3.40.50.300">
    <property type="entry name" value="P-loop containing nucleotide triphosphate hydrolases"/>
    <property type="match status" value="1"/>
</dbReference>
<dbReference type="InterPro" id="IPR036640">
    <property type="entry name" value="ABC1_TM_sf"/>
</dbReference>
<evidence type="ECO:0000313" key="14">
    <source>
        <dbReference type="Proteomes" id="UP001501842"/>
    </source>
</evidence>
<evidence type="ECO:0000259" key="10">
    <source>
        <dbReference type="PROSITE" id="PS50893"/>
    </source>
</evidence>
<evidence type="ECO:0000256" key="1">
    <source>
        <dbReference type="ARBA" id="ARBA00004651"/>
    </source>
</evidence>
<keyword evidence="5" id="KW-0788">Thiol protease</keyword>
<dbReference type="InterPro" id="IPR027417">
    <property type="entry name" value="P-loop_NTPase"/>
</dbReference>
<organism evidence="13 14">
    <name type="scientific">Actinocorallia aurantiaca</name>
    <dbReference type="NCBI Taxonomy" id="46204"/>
    <lineage>
        <taxon>Bacteria</taxon>
        <taxon>Bacillati</taxon>
        <taxon>Actinomycetota</taxon>
        <taxon>Actinomycetes</taxon>
        <taxon>Streptosporangiales</taxon>
        <taxon>Thermomonosporaceae</taxon>
        <taxon>Actinocorallia</taxon>
    </lineage>
</organism>
<feature type="domain" description="ABC transmembrane type-1" evidence="11">
    <location>
        <begin position="164"/>
        <end position="443"/>
    </location>
</feature>
<evidence type="ECO:0000256" key="9">
    <source>
        <dbReference type="SAM" id="Phobius"/>
    </source>
</evidence>
<comment type="subcellular location">
    <subcellularLocation>
        <location evidence="1">Cell membrane</location>
        <topology evidence="1">Multi-pass membrane protein</topology>
    </subcellularLocation>
</comment>
<evidence type="ECO:0000256" key="8">
    <source>
        <dbReference type="ARBA" id="ARBA00023136"/>
    </source>
</evidence>
<dbReference type="InterPro" id="IPR039421">
    <property type="entry name" value="Type_1_exporter"/>
</dbReference>
<gene>
    <name evidence="13" type="ORF">GCM10010439_07550</name>
</gene>
<dbReference type="PROSITE" id="PS50893">
    <property type="entry name" value="ABC_TRANSPORTER_2"/>
    <property type="match status" value="1"/>
</dbReference>
<feature type="transmembrane region" description="Helical" evidence="9">
    <location>
        <begin position="160"/>
        <end position="186"/>
    </location>
</feature>
<feature type="transmembrane region" description="Helical" evidence="9">
    <location>
        <begin position="276"/>
        <end position="294"/>
    </location>
</feature>